<evidence type="ECO:0000313" key="14">
    <source>
        <dbReference type="EMBL" id="KYC47307.1"/>
    </source>
</evidence>
<accession>A0A150IQN9</accession>
<feature type="domain" description="Tubulin/FtsZ GTPase" evidence="11">
    <location>
        <begin position="31"/>
        <end position="223"/>
    </location>
</feature>
<keyword evidence="5 8" id="KW-0342">GTP-binding</keyword>
<dbReference type="FunFam" id="3.40.50.1440:FF:000023">
    <property type="entry name" value="Cell division protein FtsZ"/>
    <property type="match status" value="1"/>
</dbReference>
<dbReference type="EMBL" id="LNJC01000027">
    <property type="protein sequence ID" value="KYC49736.1"/>
    <property type="molecule type" value="Genomic_DNA"/>
</dbReference>
<dbReference type="Proteomes" id="UP000092401">
    <property type="component" value="Unassembled WGS sequence"/>
</dbReference>
<evidence type="ECO:0000256" key="7">
    <source>
        <dbReference type="ARBA" id="ARBA00023306"/>
    </source>
</evidence>
<evidence type="ECO:0000313" key="17">
    <source>
        <dbReference type="Proteomes" id="UP000092401"/>
    </source>
</evidence>
<dbReference type="InterPro" id="IPR008280">
    <property type="entry name" value="Tub_FtsZ_C"/>
</dbReference>
<dbReference type="PATRIC" id="fig|1706436.3.peg.967"/>
<dbReference type="Pfam" id="PF12327">
    <property type="entry name" value="FtsZ_C"/>
    <property type="match status" value="1"/>
</dbReference>
<feature type="binding site" evidence="8">
    <location>
        <position position="205"/>
    </location>
    <ligand>
        <name>GTP</name>
        <dbReference type="ChEBI" id="CHEBI:37565"/>
    </ligand>
</feature>
<gene>
    <name evidence="14" type="primary">ftsZ1_2</name>
    <name evidence="8" type="synonym">ftsZ</name>
    <name evidence="13" type="ORF">APG10_00954</name>
    <name evidence="14" type="ORF">APG11_01281</name>
    <name evidence="15" type="ORF">APG12_01258</name>
</gene>
<dbReference type="PANTHER" id="PTHR30314:SF9">
    <property type="entry name" value="CELL DIVISION PROTEIN FTSZ 2"/>
    <property type="match status" value="1"/>
</dbReference>
<dbReference type="AlphaFoldDB" id="A0A150IQN9"/>
<sequence>MKGILENASRYTKTNNFEETAAELEGIGHARIICAGCGGAGNNTINRLSMLGGVMGAETIAFNTDRQHLENIQADKKFVIGKELTKGLGAGGDPSIGWEAAQEDRHKLKDLFKDANLVFVSAGMGGGTGTGSAPVVAEVAKECGALVVGVVTLPFRMEGSHRFEKAIQGLEAFRRYADTVITLDNNKLLQLVPNMPIDYAFSVSDEVLAEMVKGITETITQPSLVNLDYADVRTIMQDGGVAVIGVGESNTKNRVEEAVHEAMTCKLLDVDYKNAKGALVHVSGGSNMTLNEANRVGEIVNSIMDPEAKIIWGARVDEGLKDSMRVMLIMTGVKSPFISGRAADGDIELQPFERDARRKKMGGSEGFGRSIDWAKYGIDDLFS</sequence>
<dbReference type="SUPFAM" id="SSF52490">
    <property type="entry name" value="Tubulin nucleotide-binding domain-like"/>
    <property type="match status" value="1"/>
</dbReference>
<keyword evidence="7 8" id="KW-0131">Cell cycle</keyword>
<dbReference type="HAMAP" id="MF_00909">
    <property type="entry name" value="FtsZ"/>
    <property type="match status" value="1"/>
</dbReference>
<dbReference type="GO" id="GO:0043093">
    <property type="term" value="P:FtsZ-dependent cytokinesis"/>
    <property type="evidence" value="ECO:0007669"/>
    <property type="project" value="UniProtKB-UniRule"/>
</dbReference>
<evidence type="ECO:0000259" key="12">
    <source>
        <dbReference type="SMART" id="SM00865"/>
    </source>
</evidence>
<dbReference type="InterPro" id="IPR024757">
    <property type="entry name" value="FtsZ_C"/>
</dbReference>
<evidence type="ECO:0000256" key="10">
    <source>
        <dbReference type="RuleBase" id="RU003360"/>
    </source>
</evidence>
<dbReference type="SUPFAM" id="SSF55307">
    <property type="entry name" value="Tubulin C-terminal domain-like"/>
    <property type="match status" value="1"/>
</dbReference>
<dbReference type="NCBIfam" id="TIGR00065">
    <property type="entry name" value="ftsZ"/>
    <property type="match status" value="1"/>
</dbReference>
<evidence type="ECO:0000313" key="13">
    <source>
        <dbReference type="EMBL" id="KYC45312.1"/>
    </source>
</evidence>
<comment type="similarity">
    <text evidence="1 8 10">Belongs to the FtsZ family.</text>
</comment>
<dbReference type="GO" id="GO:0051258">
    <property type="term" value="P:protein polymerization"/>
    <property type="evidence" value="ECO:0007669"/>
    <property type="project" value="UniProtKB-UniRule"/>
</dbReference>
<feature type="binding site" evidence="8">
    <location>
        <position position="162"/>
    </location>
    <ligand>
        <name>GTP</name>
        <dbReference type="ChEBI" id="CHEBI:37565"/>
    </ligand>
</feature>
<evidence type="ECO:0000259" key="11">
    <source>
        <dbReference type="SMART" id="SM00864"/>
    </source>
</evidence>
<feature type="binding site" evidence="8">
    <location>
        <begin position="127"/>
        <end position="129"/>
    </location>
    <ligand>
        <name>GTP</name>
        <dbReference type="ChEBI" id="CHEBI:37565"/>
    </ligand>
</feature>
<dbReference type="GO" id="GO:0005525">
    <property type="term" value="F:GTP binding"/>
    <property type="evidence" value="ECO:0007669"/>
    <property type="project" value="UniProtKB-UniRule"/>
</dbReference>
<evidence type="ECO:0000256" key="5">
    <source>
        <dbReference type="ARBA" id="ARBA00023134"/>
    </source>
</evidence>
<dbReference type="SMART" id="SM00864">
    <property type="entry name" value="Tubulin"/>
    <property type="match status" value="1"/>
</dbReference>
<evidence type="ECO:0000256" key="1">
    <source>
        <dbReference type="ARBA" id="ARBA00009690"/>
    </source>
</evidence>
<name>A0A150IQN9_9EURY</name>
<dbReference type="PROSITE" id="PS01134">
    <property type="entry name" value="FTSZ_1"/>
    <property type="match status" value="1"/>
</dbReference>
<evidence type="ECO:0000256" key="8">
    <source>
        <dbReference type="HAMAP-Rule" id="MF_00909"/>
    </source>
</evidence>
<comment type="caution">
    <text evidence="14">The sequence shown here is derived from an EMBL/GenBank/DDBJ whole genome shotgun (WGS) entry which is preliminary data.</text>
</comment>
<evidence type="ECO:0000256" key="9">
    <source>
        <dbReference type="NCBIfam" id="TIGR00065"/>
    </source>
</evidence>
<evidence type="ECO:0000256" key="2">
    <source>
        <dbReference type="ARBA" id="ARBA00022490"/>
    </source>
</evidence>
<dbReference type="SMART" id="SM00865">
    <property type="entry name" value="Tubulin_C"/>
    <property type="match status" value="1"/>
</dbReference>
<comment type="subcellular location">
    <subcellularLocation>
        <location evidence="8">Cytoplasm</location>
    </subcellularLocation>
    <text evidence="8">Assembles at midcell at the inner surface of the cytoplasmic membrane.</text>
</comment>
<feature type="domain" description="Tubulin/FtsZ 2-layer sandwich" evidence="12">
    <location>
        <begin position="225"/>
        <end position="342"/>
    </location>
</feature>
<evidence type="ECO:0000256" key="3">
    <source>
        <dbReference type="ARBA" id="ARBA00022618"/>
    </source>
</evidence>
<dbReference type="CDD" id="cd02201">
    <property type="entry name" value="FtsZ_type1"/>
    <property type="match status" value="1"/>
</dbReference>
<dbReference type="InterPro" id="IPR000158">
    <property type="entry name" value="Cell_div_FtsZ"/>
</dbReference>
<dbReference type="InterPro" id="IPR018316">
    <property type="entry name" value="Tubulin/FtsZ_2-layer-sand-dom"/>
</dbReference>
<dbReference type="Gene3D" id="3.40.50.1440">
    <property type="entry name" value="Tubulin/FtsZ, GTPase domain"/>
    <property type="match status" value="1"/>
</dbReference>
<dbReference type="Proteomes" id="UP000091929">
    <property type="component" value="Unassembled WGS sequence"/>
</dbReference>
<dbReference type="InterPro" id="IPR045061">
    <property type="entry name" value="FtsZ/CetZ"/>
</dbReference>
<reference evidence="16 17" key="1">
    <citation type="journal article" date="2016" name="ISME J.">
        <title>Chasing the elusive Euryarchaeota class WSA2: genomes reveal a uniquely fastidious methyl-reducing methanogen.</title>
        <authorList>
            <person name="Nobu M.K."/>
            <person name="Narihiro T."/>
            <person name="Kuroda K."/>
            <person name="Mei R."/>
            <person name="Liu W.T."/>
        </authorList>
    </citation>
    <scope>NUCLEOTIDE SEQUENCE [LARGE SCALE GENOMIC DNA]</scope>
    <source>
        <strain evidence="13">B03fssc0709_Meth_Bin005</strain>
        <strain evidence="14">B15fssc0709_Meth_Bin003</strain>
        <strain evidence="15">BMIXfssc0709_Meth_Bin006</strain>
    </source>
</reference>
<keyword evidence="2 8" id="KW-0963">Cytoplasm</keyword>
<accession>A0A150IXJ5</accession>
<dbReference type="PANTHER" id="PTHR30314">
    <property type="entry name" value="CELL DIVISION PROTEIN FTSZ-RELATED"/>
    <property type="match status" value="1"/>
</dbReference>
<dbReference type="PATRIC" id="fig|1706438.3.peg.1269"/>
<evidence type="ECO:0000313" key="15">
    <source>
        <dbReference type="EMBL" id="KYC49736.1"/>
    </source>
</evidence>
<feature type="binding site" evidence="8">
    <location>
        <position position="158"/>
    </location>
    <ligand>
        <name>GTP</name>
        <dbReference type="ChEBI" id="CHEBI:37565"/>
    </ligand>
</feature>
<dbReference type="GO" id="GO:0005737">
    <property type="term" value="C:cytoplasm"/>
    <property type="evidence" value="ECO:0007669"/>
    <property type="project" value="UniProtKB-SubCell"/>
</dbReference>
<dbReference type="EMBL" id="LNGE01000022">
    <property type="protein sequence ID" value="KYC45312.1"/>
    <property type="molecule type" value="Genomic_DNA"/>
</dbReference>
<dbReference type="InterPro" id="IPR036525">
    <property type="entry name" value="Tubulin/FtsZ_GTPase_sf"/>
</dbReference>
<dbReference type="InterPro" id="IPR020805">
    <property type="entry name" value="Cell_div_FtsZ_CS"/>
</dbReference>
<feature type="binding site" evidence="8">
    <location>
        <begin position="39"/>
        <end position="43"/>
    </location>
    <ligand>
        <name>GTP</name>
        <dbReference type="ChEBI" id="CHEBI:37565"/>
    </ligand>
</feature>
<keyword evidence="6 8" id="KW-0717">Septation</keyword>
<comment type="subunit">
    <text evidence="8">Homodimer. Polymerizes to form a dynamic ring structure in a strictly GTP-dependent manner. Interacts directly with several other division proteins.</text>
</comment>
<dbReference type="Proteomes" id="UP000092403">
    <property type="component" value="Unassembled WGS sequence"/>
</dbReference>
<evidence type="ECO:0000256" key="6">
    <source>
        <dbReference type="ARBA" id="ARBA00023210"/>
    </source>
</evidence>
<dbReference type="PRINTS" id="PR00423">
    <property type="entry name" value="CELLDVISFTSZ"/>
</dbReference>
<evidence type="ECO:0000313" key="16">
    <source>
        <dbReference type="Proteomes" id="UP000091929"/>
    </source>
</evidence>
<dbReference type="Pfam" id="PF00091">
    <property type="entry name" value="Tubulin"/>
    <property type="match status" value="1"/>
</dbReference>
<proteinExistence type="inferred from homology"/>
<accession>A0A150IK90</accession>
<dbReference type="EMBL" id="LNGF01000027">
    <property type="protein sequence ID" value="KYC47307.1"/>
    <property type="molecule type" value="Genomic_DNA"/>
</dbReference>
<dbReference type="GO" id="GO:0003924">
    <property type="term" value="F:GTPase activity"/>
    <property type="evidence" value="ECO:0007669"/>
    <property type="project" value="UniProtKB-UniRule"/>
</dbReference>
<comment type="function">
    <text evidence="8">Essential cell division protein that forms a contractile ring structure (Z ring) at the future cell division site. The regulation of the ring assembly controls the timing and the location of cell division. One of the functions of the FtsZ ring is to recruit other cell division proteins to the septum to produce a new cell wall between the dividing cells. Binds GTP and shows GTPase activity.</text>
</comment>
<dbReference type="PROSITE" id="PS01135">
    <property type="entry name" value="FTSZ_2"/>
    <property type="match status" value="1"/>
</dbReference>
<evidence type="ECO:0000256" key="4">
    <source>
        <dbReference type="ARBA" id="ARBA00022741"/>
    </source>
</evidence>
<dbReference type="PATRIC" id="fig|1706437.3.peg.1290"/>
<keyword evidence="3 8" id="KW-0132">Cell division</keyword>
<dbReference type="InterPro" id="IPR003008">
    <property type="entry name" value="Tubulin_FtsZ_GTPase"/>
</dbReference>
<protein>
    <recommendedName>
        <fullName evidence="8 9">Cell division protein FtsZ</fullName>
    </recommendedName>
</protein>
<organism evidence="14 16">
    <name type="scientific">Candidatus Methanofastidiosum methylothiophilum</name>
    <dbReference type="NCBI Taxonomy" id="1705564"/>
    <lineage>
        <taxon>Archaea</taxon>
        <taxon>Methanobacteriati</taxon>
        <taxon>Methanobacteriota</taxon>
        <taxon>Stenosarchaea group</taxon>
        <taxon>Candidatus Methanofastidiosia</taxon>
        <taxon>Candidatus Methanofastidiosales</taxon>
        <taxon>Candidatus Methanofastidiosaceae</taxon>
        <taxon>Candidatus Methanofastidiosum</taxon>
    </lineage>
</organism>
<keyword evidence="4 8" id="KW-0547">Nucleotide-binding</keyword>
<dbReference type="GO" id="GO:0032153">
    <property type="term" value="C:cell division site"/>
    <property type="evidence" value="ECO:0007669"/>
    <property type="project" value="UniProtKB-UniRule"/>
</dbReference>